<organism evidence="2 3">
    <name type="scientific">Brevibacillus reuszeri</name>
    <dbReference type="NCBI Taxonomy" id="54915"/>
    <lineage>
        <taxon>Bacteria</taxon>
        <taxon>Bacillati</taxon>
        <taxon>Bacillota</taxon>
        <taxon>Bacilli</taxon>
        <taxon>Bacillales</taxon>
        <taxon>Paenibacillaceae</taxon>
        <taxon>Brevibacillus</taxon>
    </lineage>
</organism>
<dbReference type="PATRIC" id="fig|54915.3.peg.829"/>
<dbReference type="EMBL" id="LGIQ01000006">
    <property type="protein sequence ID" value="KNB73065.1"/>
    <property type="molecule type" value="Genomic_DNA"/>
</dbReference>
<proteinExistence type="predicted"/>
<evidence type="ECO:0000313" key="4">
    <source>
        <dbReference type="Proteomes" id="UP000319578"/>
    </source>
</evidence>
<name>A0A0K9YXU9_9BACL</name>
<reference evidence="1 4" key="3">
    <citation type="submission" date="2019-06" db="EMBL/GenBank/DDBJ databases">
        <title>Whole genome shotgun sequence of Brevibacillus reuszeri NBRC 15719.</title>
        <authorList>
            <person name="Hosoyama A."/>
            <person name="Uohara A."/>
            <person name="Ohji S."/>
            <person name="Ichikawa N."/>
        </authorList>
    </citation>
    <scope>NUCLEOTIDE SEQUENCE [LARGE SCALE GENOMIC DNA]</scope>
    <source>
        <strain evidence="1 4">NBRC 15719</strain>
    </source>
</reference>
<protein>
    <submittedName>
        <fullName evidence="2">Uncharacterized protein</fullName>
    </submittedName>
</protein>
<dbReference type="AlphaFoldDB" id="A0A0K9YXU9"/>
<reference evidence="2" key="2">
    <citation type="submission" date="2015-07" db="EMBL/GenBank/DDBJ databases">
        <title>MeaNS - Measles Nucleotide Surveillance Program.</title>
        <authorList>
            <person name="Tran T."/>
            <person name="Druce J."/>
        </authorList>
    </citation>
    <scope>NUCLEOTIDE SEQUENCE</scope>
    <source>
        <strain evidence="2">DSM 9887</strain>
    </source>
</reference>
<dbReference type="OrthoDB" id="2666039at2"/>
<dbReference type="Proteomes" id="UP000319578">
    <property type="component" value="Unassembled WGS sequence"/>
</dbReference>
<sequence length="102" mass="11729">MNVYEINGYWIAANNANEAFDYYLDYSCFIAGVYFSQMSEGAEEQVTIIVRRVQAKEMTKKDIPCCEDGCERCGEKNDCEYDSMQEPTTVIMLRIHSKGKKV</sequence>
<accession>A0A0K9YXU9</accession>
<dbReference type="RefSeq" id="WP_049738210.1">
    <property type="nucleotide sequence ID" value="NZ_BJON01000042.1"/>
</dbReference>
<dbReference type="EMBL" id="BJON01000042">
    <property type="protein sequence ID" value="GED73077.1"/>
    <property type="molecule type" value="Genomic_DNA"/>
</dbReference>
<comment type="caution">
    <text evidence="2">The sequence shown here is derived from an EMBL/GenBank/DDBJ whole genome shotgun (WGS) entry which is preliminary data.</text>
</comment>
<keyword evidence="4" id="KW-1185">Reference proteome</keyword>
<gene>
    <name evidence="2" type="ORF">ADS79_09525</name>
    <name evidence="1" type="ORF">BRE01_67790</name>
</gene>
<evidence type="ECO:0000313" key="1">
    <source>
        <dbReference type="EMBL" id="GED73077.1"/>
    </source>
</evidence>
<evidence type="ECO:0000313" key="3">
    <source>
        <dbReference type="Proteomes" id="UP000036834"/>
    </source>
</evidence>
<dbReference type="Proteomes" id="UP000036834">
    <property type="component" value="Unassembled WGS sequence"/>
</dbReference>
<evidence type="ECO:0000313" key="2">
    <source>
        <dbReference type="EMBL" id="KNB73065.1"/>
    </source>
</evidence>
<reference evidence="3" key="1">
    <citation type="submission" date="2015-07" db="EMBL/GenBank/DDBJ databases">
        <title>Genome sequencing project for genomic taxonomy and phylogenomics of Bacillus-like bacteria.</title>
        <authorList>
            <person name="Liu B."/>
            <person name="Wang J."/>
            <person name="Zhu Y."/>
            <person name="Liu G."/>
            <person name="Chen Q."/>
            <person name="Chen Z."/>
            <person name="Lan J."/>
            <person name="Che J."/>
            <person name="Ge C."/>
            <person name="Shi H."/>
            <person name="Pan Z."/>
            <person name="Liu X."/>
        </authorList>
    </citation>
    <scope>NUCLEOTIDE SEQUENCE [LARGE SCALE GENOMIC DNA]</scope>
    <source>
        <strain evidence="3">DSM 9887</strain>
    </source>
</reference>